<accession>A0A1I4SBM4</accession>
<keyword evidence="4" id="KW-1185">Reference proteome</keyword>
<evidence type="ECO:0000313" key="3">
    <source>
        <dbReference type="EMBL" id="SFM61714.1"/>
    </source>
</evidence>
<protein>
    <recommendedName>
        <fullName evidence="5">Porin</fullName>
    </recommendedName>
</protein>
<name>A0A1I4SBM4_9BURK</name>
<dbReference type="Proteomes" id="UP000199470">
    <property type="component" value="Unassembled WGS sequence"/>
</dbReference>
<feature type="chain" id="PRO_5011561305" description="Porin" evidence="2">
    <location>
        <begin position="20"/>
        <end position="456"/>
    </location>
</feature>
<feature type="signal peptide" evidence="2">
    <location>
        <begin position="1"/>
        <end position="19"/>
    </location>
</feature>
<feature type="compositionally biased region" description="Gly residues" evidence="1">
    <location>
        <begin position="286"/>
        <end position="296"/>
    </location>
</feature>
<dbReference type="EMBL" id="FOTW01000025">
    <property type="protein sequence ID" value="SFM61714.1"/>
    <property type="molecule type" value="Genomic_DNA"/>
</dbReference>
<reference evidence="3 4" key="1">
    <citation type="submission" date="2016-10" db="EMBL/GenBank/DDBJ databases">
        <authorList>
            <person name="de Groot N.N."/>
        </authorList>
    </citation>
    <scope>NUCLEOTIDE SEQUENCE [LARGE SCALE GENOMIC DNA]</scope>
    <source>
        <strain evidence="3 4">ATCC 43154</strain>
    </source>
</reference>
<dbReference type="STRING" id="758825.SAMN02982985_04723"/>
<feature type="compositionally biased region" description="Low complexity" evidence="1">
    <location>
        <begin position="273"/>
        <end position="285"/>
    </location>
</feature>
<evidence type="ECO:0000256" key="1">
    <source>
        <dbReference type="SAM" id="MobiDB-lite"/>
    </source>
</evidence>
<dbReference type="OrthoDB" id="8767707at2"/>
<proteinExistence type="predicted"/>
<feature type="region of interest" description="Disordered" evidence="1">
    <location>
        <begin position="271"/>
        <end position="298"/>
    </location>
</feature>
<evidence type="ECO:0000256" key="2">
    <source>
        <dbReference type="SAM" id="SignalP"/>
    </source>
</evidence>
<evidence type="ECO:0000313" key="4">
    <source>
        <dbReference type="Proteomes" id="UP000199470"/>
    </source>
</evidence>
<evidence type="ECO:0008006" key="5">
    <source>
        <dbReference type="Google" id="ProtNLM"/>
    </source>
</evidence>
<gene>
    <name evidence="3" type="ORF">SAMN02982985_04723</name>
</gene>
<organism evidence="3 4">
    <name type="scientific">Rugamonas rubra</name>
    <dbReference type="NCBI Taxonomy" id="758825"/>
    <lineage>
        <taxon>Bacteria</taxon>
        <taxon>Pseudomonadati</taxon>
        <taxon>Pseudomonadota</taxon>
        <taxon>Betaproteobacteria</taxon>
        <taxon>Burkholderiales</taxon>
        <taxon>Oxalobacteraceae</taxon>
        <taxon>Telluria group</taxon>
        <taxon>Rugamonas</taxon>
    </lineage>
</organism>
<sequence>MRLKPLLLACLLLCGGARAEDAAGGNADADWVGGFALLGRERAVLNATPLNEANFLDLAGHKTELVGLLEGRYQQFSWRARVETAHSDVAGERQRSAFTLQELNRVFQLNDAVTLSLGKRLYALDPSYVNQPLGFFQKRSDLSDPLDSLGQSEGLPMAVLSWTGASASVAALYSRDARRHADGYNRGVEQSLLKFGYEFPQLSASIVLRRASGESNGIGAALSGAVGDTLSWYGSAYSARGSQRPIVAGLTAPDGKLGVAANVSLHANAGGASDADGTNGTSGSSGSSGGAGGQGAYGPLRANDGHRYHRATVGLVWTLPDLPKLQLEYAYDGRGLSDAQFGRLLALVATNRESALPTPAIAGLQAQLAQLLVSQGARRRYLSVSLAQTAGDWELGGGVYLGQDDRSRVWHGTADYRLDTRTTLMISALHQAGAADSERTLSPLGSSLALRLRRQF</sequence>
<dbReference type="RefSeq" id="WP_093390151.1">
    <property type="nucleotide sequence ID" value="NZ_FOTW01000025.1"/>
</dbReference>
<dbReference type="AlphaFoldDB" id="A0A1I4SBM4"/>
<keyword evidence="2" id="KW-0732">Signal</keyword>